<dbReference type="EMBL" id="BJYT01000004">
    <property type="protein sequence ID" value="GEO08787.1"/>
    <property type="molecule type" value="Genomic_DNA"/>
</dbReference>
<dbReference type="GO" id="GO:0016998">
    <property type="term" value="P:cell wall macromolecule catabolic process"/>
    <property type="evidence" value="ECO:0007669"/>
    <property type="project" value="InterPro"/>
</dbReference>
<dbReference type="GO" id="GO:0042742">
    <property type="term" value="P:defense response to bacterium"/>
    <property type="evidence" value="ECO:0007669"/>
    <property type="project" value="UniProtKB-KW"/>
</dbReference>
<evidence type="ECO:0000256" key="2">
    <source>
        <dbReference type="ARBA" id="ARBA00022638"/>
    </source>
</evidence>
<evidence type="ECO:0000256" key="1">
    <source>
        <dbReference type="ARBA" id="ARBA00022529"/>
    </source>
</evidence>
<keyword evidence="3" id="KW-1035">Host cytoplasm</keyword>
<dbReference type="Proteomes" id="UP000321513">
    <property type="component" value="Unassembled WGS sequence"/>
</dbReference>
<dbReference type="OrthoDB" id="5327667at2"/>
<dbReference type="PANTHER" id="PTHR38107">
    <property type="match status" value="1"/>
</dbReference>
<keyword evidence="2 4" id="KW-0081">Bacteriolytic enzyme</keyword>
<gene>
    <name evidence="5" type="ORF">SAE01_12830</name>
</gene>
<comment type="catalytic activity">
    <reaction evidence="4">
        <text>Hydrolysis of (1-&gt;4)-beta-linkages between N-acetylmuramic acid and N-acetyl-D-glucosamine residues in a peptidoglycan and between N-acetyl-D-glucosamine residues in chitodextrins.</text>
        <dbReference type="EC" id="3.2.1.17"/>
    </reaction>
</comment>
<dbReference type="CDD" id="cd00737">
    <property type="entry name" value="lyz_endolysin_autolysin"/>
    <property type="match status" value="1"/>
</dbReference>
<keyword evidence="1 4" id="KW-0929">Antimicrobial</keyword>
<accession>A0A512BAC6</accession>
<dbReference type="AlphaFoldDB" id="A0A512BAC6"/>
<keyword evidence="4" id="KW-0378">Hydrolase</keyword>
<dbReference type="InterPro" id="IPR033907">
    <property type="entry name" value="Endolysin_autolysin"/>
</dbReference>
<evidence type="ECO:0000256" key="3">
    <source>
        <dbReference type="ARBA" id="ARBA00023200"/>
    </source>
</evidence>
<dbReference type="InterPro" id="IPR051018">
    <property type="entry name" value="Bacteriophage_GH24"/>
</dbReference>
<protein>
    <recommendedName>
        <fullName evidence="4">Lysozyme</fullName>
        <ecNumber evidence="4">3.2.1.17</ecNumber>
    </recommendedName>
</protein>
<keyword evidence="6" id="KW-1185">Reference proteome</keyword>
<keyword evidence="4" id="KW-0326">Glycosidase</keyword>
<evidence type="ECO:0000313" key="6">
    <source>
        <dbReference type="Proteomes" id="UP000321513"/>
    </source>
</evidence>
<dbReference type="InterPro" id="IPR023346">
    <property type="entry name" value="Lysozyme-like_dom_sf"/>
</dbReference>
<dbReference type="InterPro" id="IPR023347">
    <property type="entry name" value="Lysozyme_dom_sf"/>
</dbReference>
<name>A0A512BAC6_9BACT</name>
<evidence type="ECO:0000313" key="5">
    <source>
        <dbReference type="EMBL" id="GEO08787.1"/>
    </source>
</evidence>
<dbReference type="InterPro" id="IPR002196">
    <property type="entry name" value="Glyco_hydro_24"/>
</dbReference>
<sequence>MRVTANKIITKVDQVGLDFIAQEEGCILHPYLDSVKIPTIGIGCTYYPGGRKVTMRDPPITKEQAYALFKNVLATYEKPVWSVTRDDITQNNFNALVSLTYNIGVAGFKGSTLLKRVNKSPQDAFGIKEAFLMWKNAGGKPVLLSRRKREAELYFT</sequence>
<dbReference type="Gene3D" id="1.10.530.40">
    <property type="match status" value="1"/>
</dbReference>
<dbReference type="GO" id="GO:0031640">
    <property type="term" value="P:killing of cells of another organism"/>
    <property type="evidence" value="ECO:0007669"/>
    <property type="project" value="UniProtKB-KW"/>
</dbReference>
<proteinExistence type="inferred from homology"/>
<organism evidence="5 6">
    <name type="scientific">Segetibacter aerophilus</name>
    <dbReference type="NCBI Taxonomy" id="670293"/>
    <lineage>
        <taxon>Bacteria</taxon>
        <taxon>Pseudomonadati</taxon>
        <taxon>Bacteroidota</taxon>
        <taxon>Chitinophagia</taxon>
        <taxon>Chitinophagales</taxon>
        <taxon>Chitinophagaceae</taxon>
        <taxon>Segetibacter</taxon>
    </lineage>
</organism>
<dbReference type="GO" id="GO:0009253">
    <property type="term" value="P:peptidoglycan catabolic process"/>
    <property type="evidence" value="ECO:0007669"/>
    <property type="project" value="InterPro"/>
</dbReference>
<reference evidence="5 6" key="1">
    <citation type="submission" date="2019-07" db="EMBL/GenBank/DDBJ databases">
        <title>Whole genome shotgun sequence of Segetibacter aerophilus NBRC 106135.</title>
        <authorList>
            <person name="Hosoyama A."/>
            <person name="Uohara A."/>
            <person name="Ohji S."/>
            <person name="Ichikawa N."/>
        </authorList>
    </citation>
    <scope>NUCLEOTIDE SEQUENCE [LARGE SCALE GENOMIC DNA]</scope>
    <source>
        <strain evidence="5 6">NBRC 106135</strain>
    </source>
</reference>
<dbReference type="Pfam" id="PF00959">
    <property type="entry name" value="Phage_lysozyme"/>
    <property type="match status" value="1"/>
</dbReference>
<comment type="similarity">
    <text evidence="4">Belongs to the glycosyl hydrolase 24 family.</text>
</comment>
<dbReference type="SUPFAM" id="SSF53955">
    <property type="entry name" value="Lysozyme-like"/>
    <property type="match status" value="1"/>
</dbReference>
<dbReference type="GO" id="GO:0003796">
    <property type="term" value="F:lysozyme activity"/>
    <property type="evidence" value="ECO:0007669"/>
    <property type="project" value="UniProtKB-EC"/>
</dbReference>
<dbReference type="EC" id="3.2.1.17" evidence="4"/>
<dbReference type="RefSeq" id="WP_147202854.1">
    <property type="nucleotide sequence ID" value="NZ_BJYT01000004.1"/>
</dbReference>
<dbReference type="PANTHER" id="PTHR38107:SF3">
    <property type="entry name" value="LYSOZYME RRRD-RELATED"/>
    <property type="match status" value="1"/>
</dbReference>
<evidence type="ECO:0000256" key="4">
    <source>
        <dbReference type="RuleBase" id="RU003788"/>
    </source>
</evidence>
<comment type="caution">
    <text evidence="5">The sequence shown here is derived from an EMBL/GenBank/DDBJ whole genome shotgun (WGS) entry which is preliminary data.</text>
</comment>